<gene>
    <name evidence="2" type="ORF">STRIP9103_07077</name>
</gene>
<keyword evidence="3" id="KW-1185">Reference proteome</keyword>
<organism evidence="2 3">
    <name type="scientific">Streptomyces ipomoeae 91-03</name>
    <dbReference type="NCBI Taxonomy" id="698759"/>
    <lineage>
        <taxon>Bacteria</taxon>
        <taxon>Bacillati</taxon>
        <taxon>Actinomycetota</taxon>
        <taxon>Actinomycetes</taxon>
        <taxon>Kitasatosporales</taxon>
        <taxon>Streptomycetaceae</taxon>
        <taxon>Streptomyces</taxon>
    </lineage>
</organism>
<protein>
    <submittedName>
        <fullName evidence="2">Uncharacterized protein</fullName>
    </submittedName>
</protein>
<accession>L1KZ45</accession>
<sequence>MGRLLAVPVRPGAARIHRAPDRGSERRRAARLHSEPGRAIAQIHVDRLTRGRMALPRTRRGSGTSPRAARANIKLSEYPV</sequence>
<name>L1KZ45_9ACTN</name>
<proteinExistence type="predicted"/>
<evidence type="ECO:0000313" key="2">
    <source>
        <dbReference type="EMBL" id="EKX66101.1"/>
    </source>
</evidence>
<dbReference type="Proteomes" id="UP000010411">
    <property type="component" value="Unassembled WGS sequence"/>
</dbReference>
<comment type="caution">
    <text evidence="2">The sequence shown here is derived from an EMBL/GenBank/DDBJ whole genome shotgun (WGS) entry which is preliminary data.</text>
</comment>
<dbReference type="AlphaFoldDB" id="L1KZ45"/>
<feature type="region of interest" description="Disordered" evidence="1">
    <location>
        <begin position="56"/>
        <end position="80"/>
    </location>
</feature>
<evidence type="ECO:0000313" key="3">
    <source>
        <dbReference type="Proteomes" id="UP000010411"/>
    </source>
</evidence>
<dbReference type="EMBL" id="AEJC01000247">
    <property type="protein sequence ID" value="EKX66101.1"/>
    <property type="molecule type" value="Genomic_DNA"/>
</dbReference>
<reference evidence="2 3" key="1">
    <citation type="submission" date="2012-11" db="EMBL/GenBank/DDBJ databases">
        <authorList>
            <person name="Huguet-Tapia J.C."/>
            <person name="Durkin A.S."/>
            <person name="Pettis G.S."/>
            <person name="Badger J.H."/>
        </authorList>
    </citation>
    <scope>NUCLEOTIDE SEQUENCE [LARGE SCALE GENOMIC DNA]</scope>
    <source>
        <strain evidence="2 3">91-03</strain>
    </source>
</reference>
<evidence type="ECO:0000256" key="1">
    <source>
        <dbReference type="SAM" id="MobiDB-lite"/>
    </source>
</evidence>